<protein>
    <recommendedName>
        <fullName evidence="5">Multiple inositol polyphosphate phosphatase 1</fullName>
        <ecNumber evidence="4">3.1.3.62</ecNumber>
        <ecNumber evidence="3">3.1.3.80</ecNumber>
    </recommendedName>
    <alternativeName>
        <fullName evidence="9">2,3-bisphosphoglycerate 3-phosphatase</fullName>
    </alternativeName>
</protein>
<evidence type="ECO:0000256" key="2">
    <source>
        <dbReference type="ARBA" id="ARBA00008422"/>
    </source>
</evidence>
<dbReference type="KEGG" id="proe:H9L23_11835"/>
<gene>
    <name evidence="15" type="ORF">H9L23_11835</name>
</gene>
<dbReference type="InterPro" id="IPR029033">
    <property type="entry name" value="His_PPase_superfam"/>
</dbReference>
<dbReference type="PANTHER" id="PTHR20963:SF8">
    <property type="entry name" value="MULTIPLE INOSITOL POLYPHOSPHATE PHOSPHATASE 1"/>
    <property type="match status" value="1"/>
</dbReference>
<dbReference type="CDD" id="cd07061">
    <property type="entry name" value="HP_HAP_like"/>
    <property type="match status" value="1"/>
</dbReference>
<evidence type="ECO:0000256" key="9">
    <source>
        <dbReference type="ARBA" id="ARBA00031642"/>
    </source>
</evidence>
<evidence type="ECO:0000256" key="10">
    <source>
        <dbReference type="ARBA" id="ARBA00043668"/>
    </source>
</evidence>
<keyword evidence="7" id="KW-0378">Hydrolase</keyword>
<comment type="subcellular location">
    <subcellularLocation>
        <location evidence="1">Membrane</location>
    </subcellularLocation>
</comment>
<organism evidence="15 16">
    <name type="scientific">Pedobacter roseus</name>
    <dbReference type="NCBI Taxonomy" id="336820"/>
    <lineage>
        <taxon>Bacteria</taxon>
        <taxon>Pseudomonadati</taxon>
        <taxon>Bacteroidota</taxon>
        <taxon>Sphingobacteriia</taxon>
        <taxon>Sphingobacteriales</taxon>
        <taxon>Sphingobacteriaceae</taxon>
        <taxon>Pedobacter</taxon>
    </lineage>
</organism>
<sequence length="446" mass="50015">MRKKLLYLLLLVPYFGFAQAPSTALLGTKTLYLPKQTKFTPVPGGYKAVYINFVGRHGARHLTKDIKLSYAYATVSKADSLNVLTTAGKTLKQFILNLGKEEENHVASISESGANELRGIAERMFTNQKDVFTSDEKVLVSTTKKGRTKESAEAFLAGLKTKSAPLSQNITFNYADDDHLRFYDFSKTYDEFKENGNWTIAYQKLAKAKKLNDIANRFAQKFFKPNYLAKLSQTDKINFVEDVYGFYTILNAVSAEIKAVGLSPKDLNFKTFFTPADLAALNTLGNAEDFLKKAPGLNNNGIQVRVAAPLLADFINTTDAYLKNKPVIADLRFAHAETIAPFAALMGIHGAAEATNNILTFEQVWKAENVIPFSANIQWIVYQNPTNGTHLVKFLLNEKEVAINGLSTKTFPYYNWIAVREHYLKKLKTLNLGLQDNMHEYLLKLK</sequence>
<dbReference type="GO" id="GO:0016020">
    <property type="term" value="C:membrane"/>
    <property type="evidence" value="ECO:0007669"/>
    <property type="project" value="UniProtKB-SubCell"/>
</dbReference>
<dbReference type="InterPro" id="IPR000560">
    <property type="entry name" value="His_Pase_clade-2"/>
</dbReference>
<evidence type="ECO:0000256" key="5">
    <source>
        <dbReference type="ARBA" id="ARBA00018097"/>
    </source>
</evidence>
<feature type="chain" id="PRO_5028977986" description="Multiple inositol polyphosphate phosphatase 1" evidence="14">
    <location>
        <begin position="21"/>
        <end position="446"/>
    </location>
</feature>
<comment type="similarity">
    <text evidence="2">Belongs to the histidine acid phosphatase family. MINPP1 subfamily.</text>
</comment>
<accession>A0A7G9QMZ2</accession>
<evidence type="ECO:0000256" key="1">
    <source>
        <dbReference type="ARBA" id="ARBA00004370"/>
    </source>
</evidence>
<name>A0A7G9QMZ2_9SPHI</name>
<dbReference type="Proteomes" id="UP000515806">
    <property type="component" value="Chromosome"/>
</dbReference>
<keyword evidence="6 14" id="KW-0732">Signal</keyword>
<evidence type="ECO:0000256" key="11">
    <source>
        <dbReference type="ARBA" id="ARBA00043671"/>
    </source>
</evidence>
<dbReference type="EC" id="3.1.3.62" evidence="4"/>
<reference evidence="15 16" key="1">
    <citation type="submission" date="2020-08" db="EMBL/GenBank/DDBJ databases">
        <title>Genome sequence of Pedobacter roseus KACC 11594T.</title>
        <authorList>
            <person name="Hyun D.-W."/>
            <person name="Bae J.-W."/>
        </authorList>
    </citation>
    <scope>NUCLEOTIDE SEQUENCE [LARGE SCALE GENOMIC DNA]</scope>
    <source>
        <strain evidence="15 16">KACC 11594</strain>
    </source>
</reference>
<dbReference type="Pfam" id="PF00328">
    <property type="entry name" value="His_Phos_2"/>
    <property type="match status" value="1"/>
</dbReference>
<comment type="catalytic activity">
    <reaction evidence="11">
        <text>1D-myo-inositol 1,2,4,5,6-pentakisphosphate + H2O = 1D-myo-inositol 1,2,5,6-tetrakisphosphate + phosphate</text>
        <dbReference type="Rhea" id="RHEA:77115"/>
        <dbReference type="ChEBI" id="CHEBI:15377"/>
        <dbReference type="ChEBI" id="CHEBI:43474"/>
        <dbReference type="ChEBI" id="CHEBI:57798"/>
        <dbReference type="ChEBI" id="CHEBI:195535"/>
        <dbReference type="EC" id="3.1.3.62"/>
    </reaction>
    <physiologicalReaction direction="left-to-right" evidence="11">
        <dbReference type="Rhea" id="RHEA:77116"/>
    </physiologicalReaction>
</comment>
<evidence type="ECO:0000256" key="3">
    <source>
        <dbReference type="ARBA" id="ARBA00012976"/>
    </source>
</evidence>
<dbReference type="PANTHER" id="PTHR20963">
    <property type="entry name" value="MULTIPLE INOSITOL POLYPHOSPHATE PHOSPHATASE-RELATED"/>
    <property type="match status" value="1"/>
</dbReference>
<evidence type="ECO:0000256" key="7">
    <source>
        <dbReference type="ARBA" id="ARBA00022801"/>
    </source>
</evidence>
<keyword evidence="8" id="KW-0472">Membrane</keyword>
<dbReference type="EC" id="3.1.3.80" evidence="3"/>
<feature type="signal peptide" evidence="14">
    <location>
        <begin position="1"/>
        <end position="20"/>
    </location>
</feature>
<comment type="catalytic activity">
    <reaction evidence="10">
        <text>1D-myo-inositol 1,2,5,6-tetrakisphosphate + H2O = 1D-myo-inositol 1,2,6-trisphosphate + phosphate</text>
        <dbReference type="Rhea" id="RHEA:77119"/>
        <dbReference type="ChEBI" id="CHEBI:15377"/>
        <dbReference type="ChEBI" id="CHEBI:43474"/>
        <dbReference type="ChEBI" id="CHEBI:195535"/>
        <dbReference type="ChEBI" id="CHEBI:195537"/>
        <dbReference type="EC" id="3.1.3.62"/>
    </reaction>
    <physiologicalReaction direction="left-to-right" evidence="10">
        <dbReference type="Rhea" id="RHEA:77120"/>
    </physiologicalReaction>
</comment>
<proteinExistence type="inferred from homology"/>
<comment type="catalytic activity">
    <reaction evidence="13">
        <text>(2R)-2,3-bisphosphoglycerate + H2O = (2R)-2-phosphoglycerate + phosphate</text>
        <dbReference type="Rhea" id="RHEA:27381"/>
        <dbReference type="ChEBI" id="CHEBI:15377"/>
        <dbReference type="ChEBI" id="CHEBI:43474"/>
        <dbReference type="ChEBI" id="CHEBI:58248"/>
        <dbReference type="ChEBI" id="CHEBI:58289"/>
        <dbReference type="EC" id="3.1.3.80"/>
    </reaction>
    <physiologicalReaction direction="left-to-right" evidence="13">
        <dbReference type="Rhea" id="RHEA:27382"/>
    </physiologicalReaction>
</comment>
<dbReference type="AlphaFoldDB" id="A0A7G9QMZ2"/>
<dbReference type="Gene3D" id="3.40.50.1240">
    <property type="entry name" value="Phosphoglycerate mutase-like"/>
    <property type="match status" value="1"/>
</dbReference>
<evidence type="ECO:0000256" key="6">
    <source>
        <dbReference type="ARBA" id="ARBA00022729"/>
    </source>
</evidence>
<dbReference type="EMBL" id="CP060723">
    <property type="protein sequence ID" value="QNN44717.1"/>
    <property type="molecule type" value="Genomic_DNA"/>
</dbReference>
<evidence type="ECO:0000256" key="13">
    <source>
        <dbReference type="ARBA" id="ARBA00043832"/>
    </source>
</evidence>
<evidence type="ECO:0000256" key="4">
    <source>
        <dbReference type="ARBA" id="ARBA00013040"/>
    </source>
</evidence>
<evidence type="ECO:0000313" key="16">
    <source>
        <dbReference type="Proteomes" id="UP000515806"/>
    </source>
</evidence>
<comment type="catalytic activity">
    <reaction evidence="12">
        <text>1D-myo-inositol hexakisphosphate + H2O = 1D-myo-inositol 1,2,4,5,6-pentakisphosphate + phosphate</text>
        <dbReference type="Rhea" id="RHEA:16989"/>
        <dbReference type="ChEBI" id="CHEBI:15377"/>
        <dbReference type="ChEBI" id="CHEBI:43474"/>
        <dbReference type="ChEBI" id="CHEBI:57798"/>
        <dbReference type="ChEBI" id="CHEBI:58130"/>
        <dbReference type="EC" id="3.1.3.62"/>
    </reaction>
    <physiologicalReaction direction="left-to-right" evidence="12">
        <dbReference type="Rhea" id="RHEA:16990"/>
    </physiologicalReaction>
</comment>
<evidence type="ECO:0000313" key="15">
    <source>
        <dbReference type="EMBL" id="QNN44717.1"/>
    </source>
</evidence>
<dbReference type="SUPFAM" id="SSF53254">
    <property type="entry name" value="Phosphoglycerate mutase-like"/>
    <property type="match status" value="1"/>
</dbReference>
<keyword evidence="16" id="KW-1185">Reference proteome</keyword>
<evidence type="ECO:0000256" key="8">
    <source>
        <dbReference type="ARBA" id="ARBA00023136"/>
    </source>
</evidence>
<dbReference type="RefSeq" id="WP_187595146.1">
    <property type="nucleotide sequence ID" value="NZ_CP060723.1"/>
</dbReference>
<evidence type="ECO:0000256" key="12">
    <source>
        <dbReference type="ARBA" id="ARBA00043691"/>
    </source>
</evidence>
<evidence type="ECO:0000256" key="14">
    <source>
        <dbReference type="SAM" id="SignalP"/>
    </source>
</evidence>
<dbReference type="GO" id="GO:0034417">
    <property type="term" value="F:bisphosphoglycerate 3-phosphatase activity"/>
    <property type="evidence" value="ECO:0007669"/>
    <property type="project" value="UniProtKB-EC"/>
</dbReference>